<keyword evidence="1" id="KW-0677">Repeat</keyword>
<protein>
    <recommendedName>
        <fullName evidence="3">HTH APSES-type domain-containing protein</fullName>
    </recommendedName>
</protein>
<evidence type="ECO:0000313" key="5">
    <source>
        <dbReference type="Proteomes" id="UP000886653"/>
    </source>
</evidence>
<keyword evidence="2" id="KW-0040">ANK repeat</keyword>
<proteinExistence type="predicted"/>
<name>A0A9P6NUB8_9BASI</name>
<reference evidence="4" key="1">
    <citation type="submission" date="2013-11" db="EMBL/GenBank/DDBJ databases">
        <title>Genome sequence of the fusiform rust pathogen reveals effectors for host alternation and coevolution with pine.</title>
        <authorList>
            <consortium name="DOE Joint Genome Institute"/>
            <person name="Smith K."/>
            <person name="Pendleton A."/>
            <person name="Kubisiak T."/>
            <person name="Anderson C."/>
            <person name="Salamov A."/>
            <person name="Aerts A."/>
            <person name="Riley R."/>
            <person name="Clum A."/>
            <person name="Lindquist E."/>
            <person name="Ence D."/>
            <person name="Campbell M."/>
            <person name="Kronenberg Z."/>
            <person name="Feau N."/>
            <person name="Dhillon B."/>
            <person name="Hamelin R."/>
            <person name="Burleigh J."/>
            <person name="Smith J."/>
            <person name="Yandell M."/>
            <person name="Nelson C."/>
            <person name="Grigoriev I."/>
            <person name="Davis J."/>
        </authorList>
    </citation>
    <scope>NUCLEOTIDE SEQUENCE</scope>
    <source>
        <strain evidence="4">G11</strain>
    </source>
</reference>
<dbReference type="Proteomes" id="UP000886653">
    <property type="component" value="Unassembled WGS sequence"/>
</dbReference>
<evidence type="ECO:0000259" key="3">
    <source>
        <dbReference type="PROSITE" id="PS51299"/>
    </source>
</evidence>
<dbReference type="PROSITE" id="PS51299">
    <property type="entry name" value="HTH_APSES"/>
    <property type="match status" value="1"/>
</dbReference>
<dbReference type="GO" id="GO:0030907">
    <property type="term" value="C:MBF transcription complex"/>
    <property type="evidence" value="ECO:0007669"/>
    <property type="project" value="TreeGrafter"/>
</dbReference>
<sequence length="84" mass="9409">KNPWRGTVAILKVAGLEKSKQSRNLESDLIQGDTKKVQGGYGRYQGTWIPFNHALKLAKQYGVNQILSPIFDYLPGPLTQEHIS</sequence>
<organism evidence="4 5">
    <name type="scientific">Cronartium quercuum f. sp. fusiforme G11</name>
    <dbReference type="NCBI Taxonomy" id="708437"/>
    <lineage>
        <taxon>Eukaryota</taxon>
        <taxon>Fungi</taxon>
        <taxon>Dikarya</taxon>
        <taxon>Basidiomycota</taxon>
        <taxon>Pucciniomycotina</taxon>
        <taxon>Pucciniomycetes</taxon>
        <taxon>Pucciniales</taxon>
        <taxon>Coleosporiaceae</taxon>
        <taxon>Cronartium</taxon>
    </lineage>
</organism>
<dbReference type="InterPro" id="IPR036887">
    <property type="entry name" value="HTH_APSES_sf"/>
</dbReference>
<gene>
    <name evidence="4" type="ORF">CROQUDRAFT_38199</name>
</gene>
<dbReference type="EMBL" id="MU167219">
    <property type="protein sequence ID" value="KAG0150438.1"/>
    <property type="molecule type" value="Genomic_DNA"/>
</dbReference>
<dbReference type="GO" id="GO:0033309">
    <property type="term" value="C:SBF transcription complex"/>
    <property type="evidence" value="ECO:0007669"/>
    <property type="project" value="TreeGrafter"/>
</dbReference>
<dbReference type="Gene3D" id="3.10.260.10">
    <property type="entry name" value="Transcription regulator HTH, APSES-type DNA-binding domain"/>
    <property type="match status" value="1"/>
</dbReference>
<accession>A0A9P6NUB8</accession>
<dbReference type="InterPro" id="IPR003163">
    <property type="entry name" value="Tscrpt_reg_HTH_APSES-type"/>
</dbReference>
<evidence type="ECO:0000256" key="2">
    <source>
        <dbReference type="ARBA" id="ARBA00023043"/>
    </source>
</evidence>
<dbReference type="PANTHER" id="PTHR43828">
    <property type="entry name" value="ASPARAGINASE"/>
    <property type="match status" value="1"/>
</dbReference>
<dbReference type="GO" id="GO:0003677">
    <property type="term" value="F:DNA binding"/>
    <property type="evidence" value="ECO:0007669"/>
    <property type="project" value="InterPro"/>
</dbReference>
<dbReference type="InterPro" id="IPR051642">
    <property type="entry name" value="SWI6-like"/>
</dbReference>
<feature type="domain" description="HTH APSES-type" evidence="3">
    <location>
        <begin position="1"/>
        <end position="82"/>
    </location>
</feature>
<dbReference type="GO" id="GO:0000981">
    <property type="term" value="F:DNA-binding transcription factor activity, RNA polymerase II-specific"/>
    <property type="evidence" value="ECO:0007669"/>
    <property type="project" value="UniProtKB-ARBA"/>
</dbReference>
<dbReference type="OrthoDB" id="6718656at2759"/>
<keyword evidence="5" id="KW-1185">Reference proteome</keyword>
<comment type="caution">
    <text evidence="4">The sequence shown here is derived from an EMBL/GenBank/DDBJ whole genome shotgun (WGS) entry which is preliminary data.</text>
</comment>
<feature type="non-terminal residue" evidence="4">
    <location>
        <position position="1"/>
    </location>
</feature>
<evidence type="ECO:0000256" key="1">
    <source>
        <dbReference type="ARBA" id="ARBA00022737"/>
    </source>
</evidence>
<dbReference type="SUPFAM" id="SSF54616">
    <property type="entry name" value="DNA-binding domain of Mlu1-box binding protein MBP1"/>
    <property type="match status" value="1"/>
</dbReference>
<dbReference type="PANTHER" id="PTHR43828:SF3">
    <property type="entry name" value="CHROMO DOMAIN-CONTAINING PROTEIN"/>
    <property type="match status" value="1"/>
</dbReference>
<dbReference type="AlphaFoldDB" id="A0A9P6NUB8"/>
<evidence type="ECO:0000313" key="4">
    <source>
        <dbReference type="EMBL" id="KAG0150438.1"/>
    </source>
</evidence>